<dbReference type="OrthoDB" id="191686at2759"/>
<organism evidence="1 2">
    <name type="scientific">Tetradesmus obliquus</name>
    <name type="common">Green alga</name>
    <name type="synonym">Acutodesmus obliquus</name>
    <dbReference type="NCBI Taxonomy" id="3088"/>
    <lineage>
        <taxon>Eukaryota</taxon>
        <taxon>Viridiplantae</taxon>
        <taxon>Chlorophyta</taxon>
        <taxon>core chlorophytes</taxon>
        <taxon>Chlorophyceae</taxon>
        <taxon>CS clade</taxon>
        <taxon>Sphaeropleales</taxon>
        <taxon>Scenedesmaceae</taxon>
        <taxon>Tetradesmus</taxon>
    </lineage>
</organism>
<sequence>MGQAISGGLTQRDVDEVISICKGAWNQYEIESLYKRFRSLDRGRKGYISAEELMSIPELSINPLAQRLVRSFESVNFVDFARLLAAFSDRASYEEKVRFIFRVYDVDGDGLVTHDDMQIMLRQLAGSSLSDDDIAWVVRKALQEAGSPQGLSLEAFKATLHAEDLAGMTVTVPTEL</sequence>
<dbReference type="PANTHER" id="PTHR46971:SF1">
    <property type="entry name" value="CALCINEURIN B SUBUNIT (PROTEIN PHOSPHATASE 2B REGULATORY SUBUNIT)-LIKE PROTEIN"/>
    <property type="match status" value="1"/>
</dbReference>
<reference evidence="1 2" key="1">
    <citation type="submission" date="2016-10" db="EMBL/GenBank/DDBJ databases">
        <authorList>
            <person name="Cai Z."/>
        </authorList>
    </citation>
    <scope>NUCLEOTIDE SEQUENCE [LARGE SCALE GENOMIC DNA]</scope>
</reference>
<dbReference type="STRING" id="3088.A0A383VJH6"/>
<dbReference type="AlphaFoldDB" id="A0A383VJH6"/>
<name>A0A383VJH6_TETOB</name>
<dbReference type="Gene3D" id="1.10.238.10">
    <property type="entry name" value="EF-hand"/>
    <property type="match status" value="1"/>
</dbReference>
<dbReference type="InterPro" id="IPR018247">
    <property type="entry name" value="EF_Hand_1_Ca_BS"/>
</dbReference>
<evidence type="ECO:0000313" key="2">
    <source>
        <dbReference type="Proteomes" id="UP000256970"/>
    </source>
</evidence>
<dbReference type="PANTHER" id="PTHR46971">
    <property type="entry name" value="CALCINEURIN B SUBUNIT (PROTEIN PHOSPHATASE 2B REGULATORY SUBUNIT)-LIKE PROTEIN"/>
    <property type="match status" value="1"/>
</dbReference>
<dbReference type="InterPro" id="IPR002048">
    <property type="entry name" value="EF_hand_dom"/>
</dbReference>
<dbReference type="Pfam" id="PF13202">
    <property type="entry name" value="EF-hand_5"/>
    <property type="match status" value="1"/>
</dbReference>
<dbReference type="PROSITE" id="PS50222">
    <property type="entry name" value="EF_HAND_2"/>
    <property type="match status" value="2"/>
</dbReference>
<protein>
    <submittedName>
        <fullName evidence="1">Uncharacterized protein</fullName>
    </submittedName>
</protein>
<dbReference type="PROSITE" id="PS00018">
    <property type="entry name" value="EF_HAND_1"/>
    <property type="match status" value="1"/>
</dbReference>
<dbReference type="SMART" id="SM00054">
    <property type="entry name" value="EFh"/>
    <property type="match status" value="2"/>
</dbReference>
<evidence type="ECO:0000313" key="1">
    <source>
        <dbReference type="EMBL" id="SZX65093.1"/>
    </source>
</evidence>
<proteinExistence type="predicted"/>
<keyword evidence="2" id="KW-1185">Reference proteome</keyword>
<accession>A0A383VJH6</accession>
<dbReference type="EMBL" id="FNXT01000550">
    <property type="protein sequence ID" value="SZX65093.1"/>
    <property type="molecule type" value="Genomic_DNA"/>
</dbReference>
<dbReference type="SUPFAM" id="SSF47473">
    <property type="entry name" value="EF-hand"/>
    <property type="match status" value="1"/>
</dbReference>
<dbReference type="GO" id="GO:0005509">
    <property type="term" value="F:calcium ion binding"/>
    <property type="evidence" value="ECO:0007669"/>
    <property type="project" value="InterPro"/>
</dbReference>
<dbReference type="Proteomes" id="UP000256970">
    <property type="component" value="Unassembled WGS sequence"/>
</dbReference>
<gene>
    <name evidence="1" type="ORF">BQ4739_LOCUS5548</name>
</gene>
<dbReference type="InterPro" id="IPR011992">
    <property type="entry name" value="EF-hand-dom_pair"/>
</dbReference>
<dbReference type="Pfam" id="PF13405">
    <property type="entry name" value="EF-hand_6"/>
    <property type="match status" value="1"/>
</dbReference>